<dbReference type="Gene3D" id="3.40.50.150">
    <property type="entry name" value="Vaccinia Virus protein VP39"/>
    <property type="match status" value="1"/>
</dbReference>
<reference evidence="1" key="1">
    <citation type="submission" date="2022-10" db="EMBL/GenBank/DDBJ databases">
        <title>Two novel species of Flavobacterium.</title>
        <authorList>
            <person name="Liu Q."/>
            <person name="Xin Y.-H."/>
        </authorList>
    </citation>
    <scope>NUCLEOTIDE SEQUENCE</scope>
    <source>
        <strain evidence="1">LS1R49</strain>
    </source>
</reference>
<proteinExistence type="predicted"/>
<dbReference type="SUPFAM" id="SSF53335">
    <property type="entry name" value="S-adenosyl-L-methionine-dependent methyltransferases"/>
    <property type="match status" value="1"/>
</dbReference>
<dbReference type="RefSeq" id="WP_264208497.1">
    <property type="nucleotide sequence ID" value="NZ_JAOZEW010000035.1"/>
</dbReference>
<keyword evidence="2" id="KW-1185">Reference proteome</keyword>
<dbReference type="Proteomes" id="UP001151079">
    <property type="component" value="Unassembled WGS sequence"/>
</dbReference>
<dbReference type="InterPro" id="IPR029063">
    <property type="entry name" value="SAM-dependent_MTases_sf"/>
</dbReference>
<sequence>MYKEELKKITQQIIDSEKITDEIFSVQLLSEFFDKNNQKVETLDKANESIVIGGIALSSFDAAICVNDSLRTSRFIKSVFKAINVLKSRFLNQKINILYAGCGPHATLLLPLLTLFKENDLDIILLDINSSSIESVQNWISIINLENFSVQAIQADAVKYVKPDSWDMHLLISETMFEALLREPQVAITKNLAPQLVSSGILIPEEINIDFGYTIFSKEPYLKSTSKLTIENFNYSRYPQFLNGGRLFTINKELSFISDVNFDHTIESDFYEIPKDFDLFPDVAIFTTIKIFDNFTLNVGESYITNPFCIASLFNIEMPGNIKLAYSFQKNPEWSYKLKGKEN</sequence>
<comment type="caution">
    <text evidence="1">The sequence shown here is derived from an EMBL/GenBank/DDBJ whole genome shotgun (WGS) entry which is preliminary data.</text>
</comment>
<dbReference type="EMBL" id="JAOZEW010000035">
    <property type="protein sequence ID" value="MCV9930424.1"/>
    <property type="molecule type" value="Genomic_DNA"/>
</dbReference>
<evidence type="ECO:0000313" key="1">
    <source>
        <dbReference type="EMBL" id="MCV9930424.1"/>
    </source>
</evidence>
<protein>
    <recommendedName>
        <fullName evidence="3">Phytanoyl-CoA dioxygenase</fullName>
    </recommendedName>
</protein>
<name>A0A9X2YXY2_9FLAO</name>
<evidence type="ECO:0008006" key="3">
    <source>
        <dbReference type="Google" id="ProtNLM"/>
    </source>
</evidence>
<gene>
    <name evidence="1" type="ORF">OIU83_22380</name>
</gene>
<organism evidence="1 2">
    <name type="scientific">Flavobacterium shii</name>
    <dbReference type="NCBI Taxonomy" id="2987687"/>
    <lineage>
        <taxon>Bacteria</taxon>
        <taxon>Pseudomonadati</taxon>
        <taxon>Bacteroidota</taxon>
        <taxon>Flavobacteriia</taxon>
        <taxon>Flavobacteriales</taxon>
        <taxon>Flavobacteriaceae</taxon>
        <taxon>Flavobacterium</taxon>
    </lineage>
</organism>
<evidence type="ECO:0000313" key="2">
    <source>
        <dbReference type="Proteomes" id="UP001151079"/>
    </source>
</evidence>
<dbReference type="AlphaFoldDB" id="A0A9X2YXY2"/>
<accession>A0A9X2YXY2</accession>